<reference evidence="4 5" key="1">
    <citation type="submission" date="2019-04" db="EMBL/GenBank/DDBJ databases">
        <authorList>
            <person name="Dong K."/>
        </authorList>
    </citation>
    <scope>NUCLEOTIDE SEQUENCE [LARGE SCALE GENOMIC DNA]</scope>
    <source>
        <strain evidence="5">dk3543</strain>
    </source>
</reference>
<comment type="caution">
    <text evidence="4">The sequence shown here is derived from an EMBL/GenBank/DDBJ whole genome shotgun (WGS) entry which is preliminary data.</text>
</comment>
<protein>
    <submittedName>
        <fullName evidence="4">NUDIX domain-containing protein</fullName>
    </submittedName>
</protein>
<gene>
    <name evidence="4" type="ORF">FC770_15020</name>
</gene>
<evidence type="ECO:0000259" key="3">
    <source>
        <dbReference type="PROSITE" id="PS51462"/>
    </source>
</evidence>
<evidence type="ECO:0000256" key="1">
    <source>
        <dbReference type="ARBA" id="ARBA00005582"/>
    </source>
</evidence>
<dbReference type="PROSITE" id="PS51462">
    <property type="entry name" value="NUDIX"/>
    <property type="match status" value="1"/>
</dbReference>
<proteinExistence type="inferred from homology"/>
<organism evidence="4 5">
    <name type="scientific">Nocardioides jishulii</name>
    <dbReference type="NCBI Taxonomy" id="2575440"/>
    <lineage>
        <taxon>Bacteria</taxon>
        <taxon>Bacillati</taxon>
        <taxon>Actinomycetota</taxon>
        <taxon>Actinomycetes</taxon>
        <taxon>Propionibacteriales</taxon>
        <taxon>Nocardioidaceae</taxon>
        <taxon>Nocardioides</taxon>
    </lineage>
</organism>
<dbReference type="Pfam" id="PF00293">
    <property type="entry name" value="NUDIX"/>
    <property type="match status" value="1"/>
</dbReference>
<evidence type="ECO:0000256" key="2">
    <source>
        <dbReference type="SAM" id="MobiDB-lite"/>
    </source>
</evidence>
<dbReference type="PANTHER" id="PTHR43736:SF1">
    <property type="entry name" value="DIHYDRONEOPTERIN TRIPHOSPHATE DIPHOSPHATASE"/>
    <property type="match status" value="1"/>
</dbReference>
<accession>A0A4U2YIL6</accession>
<name>A0A4U2YIL6_9ACTN</name>
<sequence length="164" mass="18211">MSRSCFPDHVTAGVLVLSSDLDHVLLNLHRKAQRWFAFGGHCEPGDASLADAALREGLEESGLETLRLDPVPVHLDEHEVDFCDPRGTVRHLDVRFTALAPDGALHRVSEESLDVRWWPVSALPDDLEDEMHELVATARGRWATRPEPTTGPELTTRQGLTHQG</sequence>
<dbReference type="SUPFAM" id="SSF55811">
    <property type="entry name" value="Nudix"/>
    <property type="match status" value="1"/>
</dbReference>
<dbReference type="CDD" id="cd03674">
    <property type="entry name" value="NUDIX_Hydrolase"/>
    <property type="match status" value="1"/>
</dbReference>
<dbReference type="Proteomes" id="UP000307808">
    <property type="component" value="Unassembled WGS sequence"/>
</dbReference>
<dbReference type="AlphaFoldDB" id="A0A4U2YIL6"/>
<dbReference type="InterPro" id="IPR015797">
    <property type="entry name" value="NUDIX_hydrolase-like_dom_sf"/>
</dbReference>
<keyword evidence="5" id="KW-1185">Reference proteome</keyword>
<dbReference type="OrthoDB" id="129709at2"/>
<feature type="domain" description="Nudix hydrolase" evidence="3">
    <location>
        <begin position="7"/>
        <end position="142"/>
    </location>
</feature>
<dbReference type="InterPro" id="IPR000086">
    <property type="entry name" value="NUDIX_hydrolase_dom"/>
</dbReference>
<comment type="similarity">
    <text evidence="1">Belongs to the Nudix hydrolase family.</text>
</comment>
<dbReference type="EMBL" id="SZPY01000004">
    <property type="protein sequence ID" value="TKI60957.1"/>
    <property type="molecule type" value="Genomic_DNA"/>
</dbReference>
<feature type="compositionally biased region" description="Polar residues" evidence="2">
    <location>
        <begin position="152"/>
        <end position="164"/>
    </location>
</feature>
<feature type="region of interest" description="Disordered" evidence="2">
    <location>
        <begin position="141"/>
        <end position="164"/>
    </location>
</feature>
<dbReference type="Gene3D" id="3.90.79.10">
    <property type="entry name" value="Nucleoside Triphosphate Pyrophosphohydrolase"/>
    <property type="match status" value="1"/>
</dbReference>
<evidence type="ECO:0000313" key="5">
    <source>
        <dbReference type="Proteomes" id="UP000307808"/>
    </source>
</evidence>
<evidence type="ECO:0000313" key="4">
    <source>
        <dbReference type="EMBL" id="TKI60957.1"/>
    </source>
</evidence>
<dbReference type="PANTHER" id="PTHR43736">
    <property type="entry name" value="ADP-RIBOSE PYROPHOSPHATASE"/>
    <property type="match status" value="1"/>
</dbReference>